<gene>
    <name evidence="11 13" type="primary">nadD</name>
    <name evidence="13" type="ORF">IWH25_01815</name>
</gene>
<keyword evidence="8 11" id="KW-0067">ATP-binding</keyword>
<evidence type="ECO:0000256" key="11">
    <source>
        <dbReference type="HAMAP-Rule" id="MF_00244"/>
    </source>
</evidence>
<organism evidence="13 14">
    <name type="scientific">Azospira restricta</name>
    <dbReference type="NCBI Taxonomy" id="404405"/>
    <lineage>
        <taxon>Bacteria</taxon>
        <taxon>Pseudomonadati</taxon>
        <taxon>Pseudomonadota</taxon>
        <taxon>Betaproteobacteria</taxon>
        <taxon>Rhodocyclales</taxon>
        <taxon>Rhodocyclaceae</taxon>
        <taxon>Azospira</taxon>
    </lineage>
</organism>
<evidence type="ECO:0000256" key="8">
    <source>
        <dbReference type="ARBA" id="ARBA00022840"/>
    </source>
</evidence>
<dbReference type="NCBIfam" id="TIGR00482">
    <property type="entry name" value="nicotinate (nicotinamide) nucleotide adenylyltransferase"/>
    <property type="match status" value="1"/>
</dbReference>
<evidence type="ECO:0000313" key="13">
    <source>
        <dbReference type="EMBL" id="QRJ64118.1"/>
    </source>
</evidence>
<evidence type="ECO:0000313" key="14">
    <source>
        <dbReference type="Proteomes" id="UP000663444"/>
    </source>
</evidence>
<keyword evidence="4 11" id="KW-0662">Pyridine nucleotide biosynthesis</keyword>
<dbReference type="HAMAP" id="MF_00244">
    <property type="entry name" value="NaMN_adenylyltr"/>
    <property type="match status" value="1"/>
</dbReference>
<comment type="similarity">
    <text evidence="3 11">Belongs to the NadD family.</text>
</comment>
<evidence type="ECO:0000259" key="12">
    <source>
        <dbReference type="Pfam" id="PF01467"/>
    </source>
</evidence>
<dbReference type="GO" id="GO:0004515">
    <property type="term" value="F:nicotinate-nucleotide adenylyltransferase activity"/>
    <property type="evidence" value="ECO:0007669"/>
    <property type="project" value="UniProtKB-UniRule"/>
</dbReference>
<dbReference type="SUPFAM" id="SSF52374">
    <property type="entry name" value="Nucleotidylyl transferase"/>
    <property type="match status" value="1"/>
</dbReference>
<evidence type="ECO:0000256" key="5">
    <source>
        <dbReference type="ARBA" id="ARBA00022679"/>
    </source>
</evidence>
<keyword evidence="6 11" id="KW-0548">Nucleotidyltransferase</keyword>
<accession>A0A974SPI8</accession>
<dbReference type="PANTHER" id="PTHR39321">
    <property type="entry name" value="NICOTINATE-NUCLEOTIDE ADENYLYLTRANSFERASE-RELATED"/>
    <property type="match status" value="1"/>
</dbReference>
<evidence type="ECO:0000256" key="2">
    <source>
        <dbReference type="ARBA" id="ARBA00005019"/>
    </source>
</evidence>
<dbReference type="Gene3D" id="3.40.50.620">
    <property type="entry name" value="HUPs"/>
    <property type="match status" value="1"/>
</dbReference>
<dbReference type="EC" id="2.7.7.18" evidence="11"/>
<dbReference type="CDD" id="cd02165">
    <property type="entry name" value="NMNAT"/>
    <property type="match status" value="1"/>
</dbReference>
<keyword evidence="7 11" id="KW-0547">Nucleotide-binding</keyword>
<sequence length="224" mass="23965">MPELSPLGVFGGTFDPVHVGHLRLAEEAADALGLACVRWIPAGQPRHREAPRVDAAHRLRLVELAIAGNPRFVLDPAEAESGEASYTVPTLERLRGELGPAQPLVLLLGADAYAGLAGWHRWREIFALAHVAVAHRAGLAAHASTLPAALRDEHLARSVPGDDPAALAAAPAGRVLGFAMTPLAVSATQVRELLAQGRSARYLLPQPVIDYIELHHLYRRHDGP</sequence>
<dbReference type="InterPro" id="IPR005248">
    <property type="entry name" value="NadD/NMNAT"/>
</dbReference>
<evidence type="ECO:0000256" key="9">
    <source>
        <dbReference type="ARBA" id="ARBA00023027"/>
    </source>
</evidence>
<feature type="domain" description="Cytidyltransferase-like" evidence="12">
    <location>
        <begin position="9"/>
        <end position="175"/>
    </location>
</feature>
<name>A0A974SPI8_9RHOO</name>
<keyword evidence="5 11" id="KW-0808">Transferase</keyword>
<proteinExistence type="inferred from homology"/>
<evidence type="ECO:0000256" key="1">
    <source>
        <dbReference type="ARBA" id="ARBA00002324"/>
    </source>
</evidence>
<dbReference type="InterPro" id="IPR004821">
    <property type="entry name" value="Cyt_trans-like"/>
</dbReference>
<dbReference type="GO" id="GO:0009435">
    <property type="term" value="P:NAD+ biosynthetic process"/>
    <property type="evidence" value="ECO:0007669"/>
    <property type="project" value="UniProtKB-UniRule"/>
</dbReference>
<dbReference type="EMBL" id="CP064781">
    <property type="protein sequence ID" value="QRJ64118.1"/>
    <property type="molecule type" value="Genomic_DNA"/>
</dbReference>
<dbReference type="Proteomes" id="UP000663444">
    <property type="component" value="Chromosome"/>
</dbReference>
<comment type="catalytic activity">
    <reaction evidence="10 11">
        <text>nicotinate beta-D-ribonucleotide + ATP + H(+) = deamido-NAD(+) + diphosphate</text>
        <dbReference type="Rhea" id="RHEA:22860"/>
        <dbReference type="ChEBI" id="CHEBI:15378"/>
        <dbReference type="ChEBI" id="CHEBI:30616"/>
        <dbReference type="ChEBI" id="CHEBI:33019"/>
        <dbReference type="ChEBI" id="CHEBI:57502"/>
        <dbReference type="ChEBI" id="CHEBI:58437"/>
        <dbReference type="EC" id="2.7.7.18"/>
    </reaction>
</comment>
<dbReference type="RefSeq" id="WP_203387656.1">
    <property type="nucleotide sequence ID" value="NZ_CP064781.1"/>
</dbReference>
<comment type="pathway">
    <text evidence="2 11">Cofactor biosynthesis; NAD(+) biosynthesis; deamido-NAD(+) from nicotinate D-ribonucleotide: step 1/1.</text>
</comment>
<dbReference type="NCBIfam" id="NF000839">
    <property type="entry name" value="PRK00071.1-1"/>
    <property type="match status" value="1"/>
</dbReference>
<dbReference type="AlphaFoldDB" id="A0A974SPI8"/>
<dbReference type="NCBIfam" id="TIGR00125">
    <property type="entry name" value="cyt_tran_rel"/>
    <property type="match status" value="1"/>
</dbReference>
<dbReference type="GO" id="GO:0005524">
    <property type="term" value="F:ATP binding"/>
    <property type="evidence" value="ECO:0007669"/>
    <property type="project" value="UniProtKB-KW"/>
</dbReference>
<reference evidence="13" key="1">
    <citation type="submission" date="2020-11" db="EMBL/GenBank/DDBJ databases">
        <title>Azospira restricta DSM 18626 genome sequence.</title>
        <authorList>
            <person name="Moe W.M."/>
        </authorList>
    </citation>
    <scope>NUCLEOTIDE SEQUENCE</scope>
    <source>
        <strain evidence="13">DSM 18626</strain>
    </source>
</reference>
<dbReference type="KEGG" id="ares:IWH25_01815"/>
<protein>
    <recommendedName>
        <fullName evidence="11">Probable nicotinate-nucleotide adenylyltransferase</fullName>
        <ecNumber evidence="11">2.7.7.18</ecNumber>
    </recommendedName>
    <alternativeName>
        <fullName evidence="11">Deamido-NAD(+) diphosphorylase</fullName>
    </alternativeName>
    <alternativeName>
        <fullName evidence="11">Deamido-NAD(+) pyrophosphorylase</fullName>
    </alternativeName>
    <alternativeName>
        <fullName evidence="11">Nicotinate mononucleotide adenylyltransferase</fullName>
        <shortName evidence="11">NaMN adenylyltransferase</shortName>
    </alternativeName>
</protein>
<evidence type="ECO:0000256" key="4">
    <source>
        <dbReference type="ARBA" id="ARBA00022642"/>
    </source>
</evidence>
<evidence type="ECO:0000256" key="7">
    <source>
        <dbReference type="ARBA" id="ARBA00022741"/>
    </source>
</evidence>
<keyword evidence="14" id="KW-1185">Reference proteome</keyword>
<keyword evidence="9 11" id="KW-0520">NAD</keyword>
<dbReference type="PANTHER" id="PTHR39321:SF3">
    <property type="entry name" value="PHOSPHOPANTETHEINE ADENYLYLTRANSFERASE"/>
    <property type="match status" value="1"/>
</dbReference>
<evidence type="ECO:0000256" key="3">
    <source>
        <dbReference type="ARBA" id="ARBA00009014"/>
    </source>
</evidence>
<dbReference type="InterPro" id="IPR014729">
    <property type="entry name" value="Rossmann-like_a/b/a_fold"/>
</dbReference>
<evidence type="ECO:0000256" key="6">
    <source>
        <dbReference type="ARBA" id="ARBA00022695"/>
    </source>
</evidence>
<evidence type="ECO:0000256" key="10">
    <source>
        <dbReference type="ARBA" id="ARBA00048721"/>
    </source>
</evidence>
<dbReference type="Pfam" id="PF01467">
    <property type="entry name" value="CTP_transf_like"/>
    <property type="match status" value="1"/>
</dbReference>
<comment type="function">
    <text evidence="1 11">Catalyzes the reversible adenylation of nicotinate mononucleotide (NaMN) to nicotinic acid adenine dinucleotide (NaAD).</text>
</comment>